<evidence type="ECO:0000313" key="2">
    <source>
        <dbReference type="Proteomes" id="UP000627292"/>
    </source>
</evidence>
<dbReference type="Proteomes" id="UP000627292">
    <property type="component" value="Unassembled WGS sequence"/>
</dbReference>
<reference evidence="1" key="1">
    <citation type="journal article" date="2014" name="Int. J. Syst. Evol. Microbiol.">
        <title>Complete genome sequence of Corynebacterium casei LMG S-19264T (=DSM 44701T), isolated from a smear-ripened cheese.</title>
        <authorList>
            <consortium name="US DOE Joint Genome Institute (JGI-PGF)"/>
            <person name="Walter F."/>
            <person name="Albersmeier A."/>
            <person name="Kalinowski J."/>
            <person name="Ruckert C."/>
        </authorList>
    </citation>
    <scope>NUCLEOTIDE SEQUENCE</scope>
    <source>
        <strain evidence="1">CGMCC 1.15290</strain>
    </source>
</reference>
<dbReference type="InterPro" id="IPR050708">
    <property type="entry name" value="T6SS_VgrG/RHS"/>
</dbReference>
<comment type="caution">
    <text evidence="1">The sequence shown here is derived from an EMBL/GenBank/DDBJ whole genome shotgun (WGS) entry which is preliminary data.</text>
</comment>
<dbReference type="EMBL" id="BMIB01000009">
    <property type="protein sequence ID" value="GGH83116.1"/>
    <property type="molecule type" value="Genomic_DNA"/>
</dbReference>
<evidence type="ECO:0000313" key="1">
    <source>
        <dbReference type="EMBL" id="GGH83116.1"/>
    </source>
</evidence>
<dbReference type="PANTHER" id="PTHR32305:SF15">
    <property type="entry name" value="PROTEIN RHSA-RELATED"/>
    <property type="match status" value="1"/>
</dbReference>
<dbReference type="InterPro" id="IPR022385">
    <property type="entry name" value="Rhs_assc_core"/>
</dbReference>
<sequence length="150" mass="16850">MQNRFKYNSKELQSGEFSDGSGLELYDYGARMYDVQIGLWGTGDPLSEKFRRLSPYNYCAGNPIRFIDPDGMEIREAAAKNPGERGIPLILINKLSKTQYEYNDKGQLTIKKGTINEKGSAYYSDRLNEAIKSSKVITIGISQTFKQGNG</sequence>
<name>A0A917J750_9BACT</name>
<organism evidence="1 2">
    <name type="scientific">Filimonas zeae</name>
    <dbReference type="NCBI Taxonomy" id="1737353"/>
    <lineage>
        <taxon>Bacteria</taxon>
        <taxon>Pseudomonadati</taxon>
        <taxon>Bacteroidota</taxon>
        <taxon>Chitinophagia</taxon>
        <taxon>Chitinophagales</taxon>
        <taxon>Chitinophagaceae</taxon>
        <taxon>Filimonas</taxon>
    </lineage>
</organism>
<keyword evidence="2" id="KW-1185">Reference proteome</keyword>
<evidence type="ECO:0008006" key="3">
    <source>
        <dbReference type="Google" id="ProtNLM"/>
    </source>
</evidence>
<dbReference type="PANTHER" id="PTHR32305">
    <property type="match status" value="1"/>
</dbReference>
<dbReference type="Gene3D" id="2.180.10.10">
    <property type="entry name" value="RHS repeat-associated core"/>
    <property type="match status" value="1"/>
</dbReference>
<dbReference type="RefSeq" id="WP_229688071.1">
    <property type="nucleotide sequence ID" value="NZ_BMIB01000009.1"/>
</dbReference>
<reference evidence="1" key="2">
    <citation type="submission" date="2020-09" db="EMBL/GenBank/DDBJ databases">
        <authorList>
            <person name="Sun Q."/>
            <person name="Zhou Y."/>
        </authorList>
    </citation>
    <scope>NUCLEOTIDE SEQUENCE</scope>
    <source>
        <strain evidence="1">CGMCC 1.15290</strain>
    </source>
</reference>
<dbReference type="AlphaFoldDB" id="A0A917J750"/>
<accession>A0A917J750</accession>
<gene>
    <name evidence="1" type="ORF">GCM10011379_58020</name>
</gene>
<dbReference type="NCBIfam" id="TIGR03696">
    <property type="entry name" value="Rhs_assc_core"/>
    <property type="match status" value="1"/>
</dbReference>
<proteinExistence type="predicted"/>
<protein>
    <recommendedName>
        <fullName evidence="3">RHS repeat-associated core domain-containing protein</fullName>
    </recommendedName>
</protein>